<dbReference type="EMBL" id="JAHUTI010045074">
    <property type="protein sequence ID" value="MED6246859.1"/>
    <property type="molecule type" value="Genomic_DNA"/>
</dbReference>
<protein>
    <recommendedName>
        <fullName evidence="4">Secreted protein</fullName>
    </recommendedName>
</protein>
<evidence type="ECO:0000313" key="3">
    <source>
        <dbReference type="Proteomes" id="UP001345963"/>
    </source>
</evidence>
<evidence type="ECO:0000313" key="2">
    <source>
        <dbReference type="EMBL" id="MED6246859.1"/>
    </source>
</evidence>
<accession>A0ABU7B9E5</accession>
<feature type="non-terminal residue" evidence="2">
    <location>
        <position position="1"/>
    </location>
</feature>
<reference evidence="2 3" key="1">
    <citation type="submission" date="2021-07" db="EMBL/GenBank/DDBJ databases">
        <authorList>
            <person name="Palmer J.M."/>
        </authorList>
    </citation>
    <scope>NUCLEOTIDE SEQUENCE [LARGE SCALE GENOMIC DNA]</scope>
    <source>
        <strain evidence="2 3">AT_MEX2019</strain>
        <tissue evidence="2">Muscle</tissue>
    </source>
</reference>
<evidence type="ECO:0000256" key="1">
    <source>
        <dbReference type="SAM" id="SignalP"/>
    </source>
</evidence>
<gene>
    <name evidence="2" type="ORF">ATANTOWER_025021</name>
</gene>
<keyword evidence="1" id="KW-0732">Signal</keyword>
<keyword evidence="3" id="KW-1185">Reference proteome</keyword>
<comment type="caution">
    <text evidence="2">The sequence shown here is derived from an EMBL/GenBank/DDBJ whole genome shotgun (WGS) entry which is preliminary data.</text>
</comment>
<feature type="signal peptide" evidence="1">
    <location>
        <begin position="1"/>
        <end position="19"/>
    </location>
</feature>
<dbReference type="Proteomes" id="UP001345963">
    <property type="component" value="Unassembled WGS sequence"/>
</dbReference>
<sequence>LCAGCKQAVFLCCVLSVQGMTGRCCSSESNQLGYLWSGNPEGGVSSFSHLACSLFAEGSHGNFLVSVFTRVMFRGVWELQP</sequence>
<name>A0ABU7B9E5_9TELE</name>
<evidence type="ECO:0008006" key="4">
    <source>
        <dbReference type="Google" id="ProtNLM"/>
    </source>
</evidence>
<feature type="chain" id="PRO_5047456299" description="Secreted protein" evidence="1">
    <location>
        <begin position="20"/>
        <end position="81"/>
    </location>
</feature>
<organism evidence="2 3">
    <name type="scientific">Ataeniobius toweri</name>
    <dbReference type="NCBI Taxonomy" id="208326"/>
    <lineage>
        <taxon>Eukaryota</taxon>
        <taxon>Metazoa</taxon>
        <taxon>Chordata</taxon>
        <taxon>Craniata</taxon>
        <taxon>Vertebrata</taxon>
        <taxon>Euteleostomi</taxon>
        <taxon>Actinopterygii</taxon>
        <taxon>Neopterygii</taxon>
        <taxon>Teleostei</taxon>
        <taxon>Neoteleostei</taxon>
        <taxon>Acanthomorphata</taxon>
        <taxon>Ovalentaria</taxon>
        <taxon>Atherinomorphae</taxon>
        <taxon>Cyprinodontiformes</taxon>
        <taxon>Goodeidae</taxon>
        <taxon>Ataeniobius</taxon>
    </lineage>
</organism>
<proteinExistence type="predicted"/>